<feature type="signal peptide" evidence="1">
    <location>
        <begin position="1"/>
        <end position="25"/>
    </location>
</feature>
<reference evidence="2 3" key="1">
    <citation type="submission" date="2020-10" db="EMBL/GenBank/DDBJ databases">
        <title>Haloactinobacterium sp. RN3S43, a bacterium isolated from saline soil.</title>
        <authorList>
            <person name="Sun J.-Q."/>
        </authorList>
    </citation>
    <scope>NUCLEOTIDE SEQUENCE [LARGE SCALE GENOMIC DNA]</scope>
    <source>
        <strain evidence="2 3">RN3S43</strain>
    </source>
</reference>
<feature type="chain" id="PRO_5032755713" evidence="1">
    <location>
        <begin position="26"/>
        <end position="465"/>
    </location>
</feature>
<dbReference type="SUPFAM" id="SSF53850">
    <property type="entry name" value="Periplasmic binding protein-like II"/>
    <property type="match status" value="1"/>
</dbReference>
<dbReference type="InterPro" id="IPR050490">
    <property type="entry name" value="Bact_solute-bd_prot1"/>
</dbReference>
<dbReference type="Proteomes" id="UP000593758">
    <property type="component" value="Chromosome"/>
</dbReference>
<dbReference type="AlphaFoldDB" id="A0A7M1SVP8"/>
<protein>
    <submittedName>
        <fullName evidence="2">Extracellular solute-binding protein</fullName>
    </submittedName>
</protein>
<evidence type="ECO:0000313" key="3">
    <source>
        <dbReference type="Proteomes" id="UP000593758"/>
    </source>
</evidence>
<dbReference type="InterPro" id="IPR006059">
    <property type="entry name" value="SBP"/>
</dbReference>
<keyword evidence="1" id="KW-0732">Signal</keyword>
<name>A0A7M1SVP8_9MICO</name>
<dbReference type="PANTHER" id="PTHR43649">
    <property type="entry name" value="ARABINOSE-BINDING PROTEIN-RELATED"/>
    <property type="match status" value="1"/>
</dbReference>
<dbReference type="PANTHER" id="PTHR43649:SF16">
    <property type="entry name" value="SUGAR-BINDING LIPOPROTEIN"/>
    <property type="match status" value="1"/>
</dbReference>
<sequence length="465" mass="49525">MRLSRRCVATAALGTTMALALGACAGTDPESEGDPADVDTDAPVTITVGNLAPTENPESRENLLAMVEEFEADHPNITVEPEETTWSSDTFIPMLQGGTLPTTLEIPFTEIQALIGRGQVYDLTDLVAGSEALSQLDPSILATVQDSDGNIYGVPYQAYTMGLVYHRGLFAEAGLDPDSPPTTWEEVRDAAQQITENTDATGFATMTTDNTGGWTLSTLSYAFGGGMEEVDSDGNATAIFADTGATAEALEFYRTLRWEDESMGANFLMNQDDIMNDLGAGQLAMTVNGADSYGNLVVNRGLAPEDFGVAGLPQSEDALGTLAGGAIAMVSPNATPEEAAAALEWIEFVKFQRYLNEDAAVEFASSRAADDLPVYPPLLPVLGGDVEEQYTEWIAEYINAPVEQFEPYTSTIADIPLVPEPPVKAQELYATLDAVVQAVLTEEDADIDTLLSEAQTSVQQQIDAG</sequence>
<dbReference type="Gene3D" id="3.40.190.10">
    <property type="entry name" value="Periplasmic binding protein-like II"/>
    <property type="match status" value="1"/>
</dbReference>
<organism evidence="2 3">
    <name type="scientific">Ruania alkalisoli</name>
    <dbReference type="NCBI Taxonomy" id="2779775"/>
    <lineage>
        <taxon>Bacteria</taxon>
        <taxon>Bacillati</taxon>
        <taxon>Actinomycetota</taxon>
        <taxon>Actinomycetes</taxon>
        <taxon>Micrococcales</taxon>
        <taxon>Ruaniaceae</taxon>
        <taxon>Ruania</taxon>
    </lineage>
</organism>
<dbReference type="RefSeq" id="WP_193498261.1">
    <property type="nucleotide sequence ID" value="NZ_CP063169.1"/>
</dbReference>
<accession>A0A7M1SVP8</accession>
<proteinExistence type="predicted"/>
<dbReference type="KEGG" id="halt:IM660_04770"/>
<dbReference type="EMBL" id="CP063169">
    <property type="protein sequence ID" value="QOR71605.1"/>
    <property type="molecule type" value="Genomic_DNA"/>
</dbReference>
<gene>
    <name evidence="2" type="ORF">IM660_04770</name>
</gene>
<evidence type="ECO:0000256" key="1">
    <source>
        <dbReference type="SAM" id="SignalP"/>
    </source>
</evidence>
<keyword evidence="3" id="KW-1185">Reference proteome</keyword>
<evidence type="ECO:0000313" key="2">
    <source>
        <dbReference type="EMBL" id="QOR71605.1"/>
    </source>
</evidence>
<dbReference type="PROSITE" id="PS51257">
    <property type="entry name" value="PROKAR_LIPOPROTEIN"/>
    <property type="match status" value="1"/>
</dbReference>
<dbReference type="Pfam" id="PF01547">
    <property type="entry name" value="SBP_bac_1"/>
    <property type="match status" value="1"/>
</dbReference>